<dbReference type="PANTHER" id="PTHR22974">
    <property type="entry name" value="MIXED LINEAGE PROTEIN KINASE"/>
    <property type="match status" value="1"/>
</dbReference>
<dbReference type="InterPro" id="IPR008271">
    <property type="entry name" value="Ser/Thr_kinase_AS"/>
</dbReference>
<dbReference type="Pfam" id="PF00069">
    <property type="entry name" value="Pkinase"/>
    <property type="match status" value="1"/>
</dbReference>
<dbReference type="HOGENOM" id="CLU_140533_0_0_1"/>
<dbReference type="GO" id="GO:0005634">
    <property type="term" value="C:nucleus"/>
    <property type="evidence" value="ECO:0007669"/>
    <property type="project" value="TreeGrafter"/>
</dbReference>
<dbReference type="GO" id="GO:0007094">
    <property type="term" value="P:mitotic spindle assembly checkpoint signaling"/>
    <property type="evidence" value="ECO:0007669"/>
    <property type="project" value="TreeGrafter"/>
</dbReference>
<gene>
    <name evidence="7" type="primary">mps1</name>
    <name evidence="7" type="ORF">BN14_11984</name>
</gene>
<dbReference type="EC" id="2.7.12.1" evidence="7"/>
<evidence type="ECO:0000256" key="1">
    <source>
        <dbReference type="ARBA" id="ARBA00022527"/>
    </source>
</evidence>
<dbReference type="PROSITE" id="PS50011">
    <property type="entry name" value="PROTEIN_KINASE_DOM"/>
    <property type="match status" value="1"/>
</dbReference>
<name>M5CEV3_THACB</name>
<dbReference type="PROSITE" id="PS00108">
    <property type="entry name" value="PROTEIN_KINASE_ST"/>
    <property type="match status" value="1"/>
</dbReference>
<dbReference type="GO" id="GO:0000776">
    <property type="term" value="C:kinetochore"/>
    <property type="evidence" value="ECO:0007669"/>
    <property type="project" value="TreeGrafter"/>
</dbReference>
<dbReference type="Proteomes" id="UP000012065">
    <property type="component" value="Unassembled WGS sequence"/>
</dbReference>
<dbReference type="InterPro" id="IPR011009">
    <property type="entry name" value="Kinase-like_dom_sf"/>
</dbReference>
<evidence type="ECO:0000256" key="5">
    <source>
        <dbReference type="ARBA" id="ARBA00022840"/>
    </source>
</evidence>
<evidence type="ECO:0000256" key="3">
    <source>
        <dbReference type="ARBA" id="ARBA00022741"/>
    </source>
</evidence>
<evidence type="ECO:0000256" key="2">
    <source>
        <dbReference type="ARBA" id="ARBA00022679"/>
    </source>
</evidence>
<evidence type="ECO:0000256" key="4">
    <source>
        <dbReference type="ARBA" id="ARBA00022777"/>
    </source>
</evidence>
<proteinExistence type="predicted"/>
<protein>
    <submittedName>
        <fullName evidence="7">Serine/threonine-protein kinase TTK/MPS1</fullName>
        <ecNumber evidence="7">2.7.12.1</ecNumber>
    </submittedName>
</protein>
<dbReference type="SUPFAM" id="SSF56112">
    <property type="entry name" value="Protein kinase-like (PK-like)"/>
    <property type="match status" value="1"/>
</dbReference>
<keyword evidence="4 7" id="KW-0418">Kinase</keyword>
<evidence type="ECO:0000313" key="7">
    <source>
        <dbReference type="EMBL" id="CCO37824.1"/>
    </source>
</evidence>
<comment type="caution">
    <text evidence="7">The sequence shown here is derived from an EMBL/GenBank/DDBJ whole genome shotgun (WGS) entry which is preliminary data.</text>
</comment>
<reference evidence="7 8" key="1">
    <citation type="journal article" date="2013" name="J. Biotechnol.">
        <title>Establishment and interpretation of the genome sequence of the phytopathogenic fungus Rhizoctonia solani AG1-IB isolate 7/3/14.</title>
        <authorList>
            <person name="Wibberg D.W."/>
            <person name="Jelonek L.J."/>
            <person name="Rupp O.R."/>
            <person name="Hennig M.H."/>
            <person name="Eikmeyer F.E."/>
            <person name="Goesmann A.G."/>
            <person name="Hartmann A.H."/>
            <person name="Borriss R.B."/>
            <person name="Grosch R.G."/>
            <person name="Puehler A.P."/>
            <person name="Schlueter A.S."/>
        </authorList>
    </citation>
    <scope>NUCLEOTIDE SEQUENCE [LARGE SCALE GENOMIC DNA]</scope>
    <source>
        <strain evidence="8">AG1-IB / isolate 7/3/14</strain>
    </source>
</reference>
<dbReference type="GO" id="GO:0033316">
    <property type="term" value="P:meiotic spindle assembly checkpoint signaling"/>
    <property type="evidence" value="ECO:0007669"/>
    <property type="project" value="TreeGrafter"/>
</dbReference>
<keyword evidence="1" id="KW-0723">Serine/threonine-protein kinase</keyword>
<dbReference type="GO" id="GO:0034501">
    <property type="term" value="P:protein localization to kinetochore"/>
    <property type="evidence" value="ECO:0007669"/>
    <property type="project" value="TreeGrafter"/>
</dbReference>
<dbReference type="GO" id="GO:0007059">
    <property type="term" value="P:chromosome segregation"/>
    <property type="evidence" value="ECO:0007669"/>
    <property type="project" value="TreeGrafter"/>
</dbReference>
<dbReference type="InterPro" id="IPR000719">
    <property type="entry name" value="Prot_kinase_dom"/>
</dbReference>
<dbReference type="GO" id="GO:0005524">
    <property type="term" value="F:ATP binding"/>
    <property type="evidence" value="ECO:0007669"/>
    <property type="project" value="UniProtKB-KW"/>
</dbReference>
<accession>M5CEV3</accession>
<feature type="domain" description="Protein kinase" evidence="6">
    <location>
        <begin position="1"/>
        <end position="143"/>
    </location>
</feature>
<sequence>MLEVVQTIHEEKIVHCDLKPANFVLVKGSLKLIDFGIDTTNIQHEHQVGTLNYMSPESIEETQTANGRRLNMIYGWPPFYSITGAVPKLRAISDPNHIIDYPTESVPTVPASDKEGVRQIPDTEKSYPLKLSCEIPGWDPKIS</sequence>
<dbReference type="AlphaFoldDB" id="M5CEV3"/>
<evidence type="ECO:0000313" key="8">
    <source>
        <dbReference type="Proteomes" id="UP000012065"/>
    </source>
</evidence>
<dbReference type="EMBL" id="CAOJ01017679">
    <property type="protein sequence ID" value="CCO37824.1"/>
    <property type="molecule type" value="Genomic_DNA"/>
</dbReference>
<dbReference type="GO" id="GO:0004674">
    <property type="term" value="F:protein serine/threonine kinase activity"/>
    <property type="evidence" value="ECO:0007669"/>
    <property type="project" value="UniProtKB-KW"/>
</dbReference>
<keyword evidence="3" id="KW-0547">Nucleotide-binding</keyword>
<keyword evidence="2 7" id="KW-0808">Transferase</keyword>
<keyword evidence="5" id="KW-0067">ATP-binding</keyword>
<dbReference type="PANTHER" id="PTHR22974:SF21">
    <property type="entry name" value="DUAL SPECIFICITY PROTEIN KINASE TTK"/>
    <property type="match status" value="1"/>
</dbReference>
<evidence type="ECO:0000259" key="6">
    <source>
        <dbReference type="PROSITE" id="PS50011"/>
    </source>
</evidence>
<dbReference type="GO" id="GO:0004712">
    <property type="term" value="F:protein serine/threonine/tyrosine kinase activity"/>
    <property type="evidence" value="ECO:0007669"/>
    <property type="project" value="UniProtKB-EC"/>
</dbReference>
<organism evidence="7 8">
    <name type="scientific">Thanatephorus cucumeris (strain AG1-IB / isolate 7/3/14)</name>
    <name type="common">Lettuce bottom rot fungus</name>
    <name type="synonym">Rhizoctonia solani</name>
    <dbReference type="NCBI Taxonomy" id="1108050"/>
    <lineage>
        <taxon>Eukaryota</taxon>
        <taxon>Fungi</taxon>
        <taxon>Dikarya</taxon>
        <taxon>Basidiomycota</taxon>
        <taxon>Agaricomycotina</taxon>
        <taxon>Agaricomycetes</taxon>
        <taxon>Cantharellales</taxon>
        <taxon>Ceratobasidiaceae</taxon>
        <taxon>Rhizoctonia</taxon>
        <taxon>Rhizoctonia solani AG-1</taxon>
    </lineage>
</organism>
<dbReference type="Gene3D" id="1.10.510.10">
    <property type="entry name" value="Transferase(Phosphotransferase) domain 1"/>
    <property type="match status" value="1"/>
</dbReference>